<accession>A0A6I6GX21</accession>
<reference evidence="2 3" key="1">
    <citation type="submission" date="2019-11" db="EMBL/GenBank/DDBJ databases">
        <authorList>
            <person name="Im W.T."/>
        </authorList>
    </citation>
    <scope>NUCLEOTIDE SEQUENCE [LARGE SCALE GENOMIC DNA]</scope>
    <source>
        <strain evidence="2 3">SB-02</strain>
    </source>
</reference>
<sequence>MPGGIIKQLREKKGMKQDAVAMEMGISQAAYSKIENNLTELTVRHCKALSRIFGENVYDYFDDEFEIHRLKRKKQTLGNQQLIEEVA</sequence>
<dbReference type="AlphaFoldDB" id="A0A6I6GX21"/>
<feature type="domain" description="HTH cro/C1-type" evidence="1">
    <location>
        <begin position="6"/>
        <end position="60"/>
    </location>
</feature>
<dbReference type="KEGG" id="fls:GLV81_02735"/>
<evidence type="ECO:0000259" key="1">
    <source>
        <dbReference type="PROSITE" id="PS50943"/>
    </source>
</evidence>
<dbReference type="SUPFAM" id="SSF47413">
    <property type="entry name" value="lambda repressor-like DNA-binding domains"/>
    <property type="match status" value="1"/>
</dbReference>
<dbReference type="InterPro" id="IPR001387">
    <property type="entry name" value="Cro/C1-type_HTH"/>
</dbReference>
<dbReference type="GO" id="GO:0003677">
    <property type="term" value="F:DNA binding"/>
    <property type="evidence" value="ECO:0007669"/>
    <property type="project" value="InterPro"/>
</dbReference>
<dbReference type="Gene3D" id="1.10.260.40">
    <property type="entry name" value="lambda repressor-like DNA-binding domains"/>
    <property type="match status" value="1"/>
</dbReference>
<keyword evidence="3" id="KW-1185">Reference proteome</keyword>
<protein>
    <submittedName>
        <fullName evidence="2">Helix-turn-helix domain-containing protein</fullName>
    </submittedName>
</protein>
<dbReference type="CDD" id="cd00093">
    <property type="entry name" value="HTH_XRE"/>
    <property type="match status" value="1"/>
</dbReference>
<gene>
    <name evidence="2" type="ORF">GLV81_02735</name>
</gene>
<name>A0A6I6GX21_9BACT</name>
<dbReference type="PROSITE" id="PS50943">
    <property type="entry name" value="HTH_CROC1"/>
    <property type="match status" value="1"/>
</dbReference>
<dbReference type="SMART" id="SM00530">
    <property type="entry name" value="HTH_XRE"/>
    <property type="match status" value="1"/>
</dbReference>
<evidence type="ECO:0000313" key="3">
    <source>
        <dbReference type="Proteomes" id="UP000426027"/>
    </source>
</evidence>
<evidence type="ECO:0000313" key="2">
    <source>
        <dbReference type="EMBL" id="QGW27161.1"/>
    </source>
</evidence>
<organism evidence="2 3">
    <name type="scientific">Phnomibacter ginsenosidimutans</name>
    <dbReference type="NCBI Taxonomy" id="2676868"/>
    <lineage>
        <taxon>Bacteria</taxon>
        <taxon>Pseudomonadati</taxon>
        <taxon>Bacteroidota</taxon>
        <taxon>Chitinophagia</taxon>
        <taxon>Chitinophagales</taxon>
        <taxon>Chitinophagaceae</taxon>
        <taxon>Phnomibacter</taxon>
    </lineage>
</organism>
<dbReference type="Pfam" id="PF01381">
    <property type="entry name" value="HTH_3"/>
    <property type="match status" value="1"/>
</dbReference>
<dbReference type="Proteomes" id="UP000426027">
    <property type="component" value="Chromosome"/>
</dbReference>
<dbReference type="RefSeq" id="WP_157476642.1">
    <property type="nucleotide sequence ID" value="NZ_CP046566.1"/>
</dbReference>
<dbReference type="InterPro" id="IPR010982">
    <property type="entry name" value="Lambda_DNA-bd_dom_sf"/>
</dbReference>
<dbReference type="EMBL" id="CP046566">
    <property type="protein sequence ID" value="QGW27161.1"/>
    <property type="molecule type" value="Genomic_DNA"/>
</dbReference>
<proteinExistence type="predicted"/>